<dbReference type="PANTHER" id="PTHR10629:SF52">
    <property type="entry name" value="DNA (CYTOSINE-5)-METHYLTRANSFERASE 1"/>
    <property type="match status" value="1"/>
</dbReference>
<keyword evidence="2" id="KW-0489">Methyltransferase</keyword>
<keyword evidence="4" id="KW-0949">S-adenosyl-L-methionine</keyword>
<dbReference type="GO" id="GO:0003677">
    <property type="term" value="F:DNA binding"/>
    <property type="evidence" value="ECO:0007669"/>
    <property type="project" value="TreeGrafter"/>
</dbReference>
<evidence type="ECO:0000256" key="3">
    <source>
        <dbReference type="ARBA" id="ARBA00022679"/>
    </source>
</evidence>
<dbReference type="PROSITE" id="PS00094">
    <property type="entry name" value="C5_MTASE_1"/>
    <property type="match status" value="1"/>
</dbReference>
<dbReference type="PANTHER" id="PTHR10629">
    <property type="entry name" value="CYTOSINE-SPECIFIC METHYLTRANSFERASE"/>
    <property type="match status" value="1"/>
</dbReference>
<gene>
    <name evidence="5" type="ORF">LCGC14_2736560</name>
</gene>
<dbReference type="Pfam" id="PF00145">
    <property type="entry name" value="DNA_methylase"/>
    <property type="match status" value="2"/>
</dbReference>
<protein>
    <recommendedName>
        <fullName evidence="1">DNA (cytosine-5-)-methyltransferase</fullName>
        <ecNumber evidence="1">2.1.1.37</ecNumber>
    </recommendedName>
</protein>
<evidence type="ECO:0000256" key="2">
    <source>
        <dbReference type="ARBA" id="ARBA00022603"/>
    </source>
</evidence>
<evidence type="ECO:0000313" key="5">
    <source>
        <dbReference type="EMBL" id="KKK89094.1"/>
    </source>
</evidence>
<dbReference type="EMBL" id="LAZR01049671">
    <property type="protein sequence ID" value="KKK89094.1"/>
    <property type="molecule type" value="Genomic_DNA"/>
</dbReference>
<dbReference type="InterPro" id="IPR001525">
    <property type="entry name" value="C5_MeTfrase"/>
</dbReference>
<dbReference type="PRINTS" id="PR00105">
    <property type="entry name" value="C5METTRFRASE"/>
</dbReference>
<name>A0A0F9BEL3_9ZZZZ</name>
<reference evidence="5" key="1">
    <citation type="journal article" date="2015" name="Nature">
        <title>Complex archaea that bridge the gap between prokaryotes and eukaryotes.</title>
        <authorList>
            <person name="Spang A."/>
            <person name="Saw J.H."/>
            <person name="Jorgensen S.L."/>
            <person name="Zaremba-Niedzwiedzka K."/>
            <person name="Martijn J."/>
            <person name="Lind A.E."/>
            <person name="van Eijk R."/>
            <person name="Schleper C."/>
            <person name="Guy L."/>
            <person name="Ettema T.J."/>
        </authorList>
    </citation>
    <scope>NUCLEOTIDE SEQUENCE</scope>
</reference>
<keyword evidence="3" id="KW-0808">Transferase</keyword>
<accession>A0A0F9BEL3</accession>
<sequence>MDKEKYLGKLDLGSPDVKQRLGKGPTLTHISLFSGCGGLDLGFAHAGIQTRVMIERDKSCCETLRHNFLWKYLKGRRHGHYVNKDGSPLKGPAYTGKVKWIEDELVWKNKREFLKEGRDYKKKIKKMKKEGKEISYQLQMASPPALWYYEPEPVILERDICEVSTKEILEAGKLQVGECSIVSGGFPCQGFSLAGKRVRDDPRNFLYREFVRIVDEAKPAMIMGENVPGIVSMGKGEVIQQICEDFANCGYDIAWDILDAANYGVPQHRERVILIGKRIDMMS</sequence>
<dbReference type="GO" id="GO:0032259">
    <property type="term" value="P:methylation"/>
    <property type="evidence" value="ECO:0007669"/>
    <property type="project" value="UniProtKB-KW"/>
</dbReference>
<dbReference type="Gene3D" id="3.40.50.150">
    <property type="entry name" value="Vaccinia Virus protein VP39"/>
    <property type="match status" value="1"/>
</dbReference>
<comment type="caution">
    <text evidence="5">The sequence shown here is derived from an EMBL/GenBank/DDBJ whole genome shotgun (WGS) entry which is preliminary data.</text>
</comment>
<dbReference type="GO" id="GO:0003886">
    <property type="term" value="F:DNA (cytosine-5-)-methyltransferase activity"/>
    <property type="evidence" value="ECO:0007669"/>
    <property type="project" value="UniProtKB-EC"/>
</dbReference>
<dbReference type="AlphaFoldDB" id="A0A0F9BEL3"/>
<evidence type="ECO:0000256" key="4">
    <source>
        <dbReference type="ARBA" id="ARBA00022691"/>
    </source>
</evidence>
<dbReference type="InterPro" id="IPR029063">
    <property type="entry name" value="SAM-dependent_MTases_sf"/>
</dbReference>
<dbReference type="EC" id="2.1.1.37" evidence="1"/>
<proteinExistence type="predicted"/>
<dbReference type="SUPFAM" id="SSF53335">
    <property type="entry name" value="S-adenosyl-L-methionine-dependent methyltransferases"/>
    <property type="match status" value="1"/>
</dbReference>
<dbReference type="NCBIfam" id="TIGR00675">
    <property type="entry name" value="dcm"/>
    <property type="match status" value="1"/>
</dbReference>
<feature type="non-terminal residue" evidence="5">
    <location>
        <position position="283"/>
    </location>
</feature>
<dbReference type="GO" id="GO:0044027">
    <property type="term" value="P:negative regulation of gene expression via chromosomal CpG island methylation"/>
    <property type="evidence" value="ECO:0007669"/>
    <property type="project" value="TreeGrafter"/>
</dbReference>
<evidence type="ECO:0000256" key="1">
    <source>
        <dbReference type="ARBA" id="ARBA00011975"/>
    </source>
</evidence>
<dbReference type="PROSITE" id="PS51679">
    <property type="entry name" value="SAM_MT_C5"/>
    <property type="match status" value="1"/>
</dbReference>
<dbReference type="InterPro" id="IPR050390">
    <property type="entry name" value="C5-Methyltransferase"/>
</dbReference>
<organism evidence="5">
    <name type="scientific">marine sediment metagenome</name>
    <dbReference type="NCBI Taxonomy" id="412755"/>
    <lineage>
        <taxon>unclassified sequences</taxon>
        <taxon>metagenomes</taxon>
        <taxon>ecological metagenomes</taxon>
    </lineage>
</organism>
<dbReference type="InterPro" id="IPR018117">
    <property type="entry name" value="C5_DNA_meth_AS"/>
</dbReference>
<dbReference type="GO" id="GO:0005634">
    <property type="term" value="C:nucleus"/>
    <property type="evidence" value="ECO:0007669"/>
    <property type="project" value="TreeGrafter"/>
</dbReference>